<evidence type="ECO:0000256" key="2">
    <source>
        <dbReference type="ARBA" id="ARBA00023157"/>
    </source>
</evidence>
<dbReference type="NCBIfam" id="TIGR04183">
    <property type="entry name" value="Por_Secre_tail"/>
    <property type="match status" value="1"/>
</dbReference>
<feature type="domain" description="LamG-like jellyroll fold" evidence="4">
    <location>
        <begin position="248"/>
        <end position="380"/>
    </location>
</feature>
<dbReference type="PANTHER" id="PTHR42535">
    <property type="entry name" value="OOKINETE PROTEIN, PUTATIVE-RELATED"/>
    <property type="match status" value="1"/>
</dbReference>
<keyword evidence="6" id="KW-1185">Reference proteome</keyword>
<gene>
    <name evidence="5" type="ORF">DFQ09_103293</name>
</gene>
<keyword evidence="2" id="KW-1015">Disulfide bond</keyword>
<reference evidence="5 6" key="1">
    <citation type="submission" date="2018-07" db="EMBL/GenBank/DDBJ databases">
        <title>Genomic Encyclopedia of Type Strains, Phase III (KMG-III): the genomes of soil and plant-associated and newly described type strains.</title>
        <authorList>
            <person name="Whitman W."/>
        </authorList>
    </citation>
    <scope>NUCLEOTIDE SEQUENCE [LARGE SCALE GENOMIC DNA]</scope>
    <source>
        <strain evidence="5 6">CECT 7948</strain>
    </source>
</reference>
<dbReference type="InterPro" id="IPR006558">
    <property type="entry name" value="LamG-like"/>
</dbReference>
<dbReference type="Pfam" id="PF13385">
    <property type="entry name" value="Laminin_G_3"/>
    <property type="match status" value="1"/>
</dbReference>
<dbReference type="GO" id="GO:0004553">
    <property type="term" value="F:hydrolase activity, hydrolyzing O-glycosyl compounds"/>
    <property type="evidence" value="ECO:0007669"/>
    <property type="project" value="UniProtKB-ARBA"/>
</dbReference>
<evidence type="ECO:0000313" key="5">
    <source>
        <dbReference type="EMBL" id="REE24986.1"/>
    </source>
</evidence>
<keyword evidence="1 3" id="KW-0732">Signal</keyword>
<feature type="signal peptide" evidence="3">
    <location>
        <begin position="1"/>
        <end position="20"/>
    </location>
</feature>
<evidence type="ECO:0000259" key="4">
    <source>
        <dbReference type="SMART" id="SM00560"/>
    </source>
</evidence>
<comment type="caution">
    <text evidence="5">The sequence shown here is derived from an EMBL/GenBank/DDBJ whole genome shotgun (WGS) entry which is preliminary data.</text>
</comment>
<dbReference type="AlphaFoldDB" id="A0A3D9N0D3"/>
<organism evidence="5 6">
    <name type="scientific">Winogradskyella pacifica</name>
    <dbReference type="NCBI Taxonomy" id="664642"/>
    <lineage>
        <taxon>Bacteria</taxon>
        <taxon>Pseudomonadati</taxon>
        <taxon>Bacteroidota</taxon>
        <taxon>Flavobacteriia</taxon>
        <taxon>Flavobacteriales</taxon>
        <taxon>Flavobacteriaceae</taxon>
        <taxon>Winogradskyella</taxon>
    </lineage>
</organism>
<protein>
    <submittedName>
        <fullName evidence="5">Putative secreted protein (Por secretion system target)</fullName>
    </submittedName>
</protein>
<evidence type="ECO:0000313" key="6">
    <source>
        <dbReference type="Proteomes" id="UP000256919"/>
    </source>
</evidence>
<dbReference type="Gene3D" id="2.60.120.200">
    <property type="match status" value="1"/>
</dbReference>
<dbReference type="PANTHER" id="PTHR42535:SF2">
    <property type="entry name" value="CHROMOSOME UNDETERMINED SCAFFOLD_146, WHOLE GENOME SHOTGUN SEQUENCE"/>
    <property type="match status" value="1"/>
</dbReference>
<name>A0A3D9N0D3_9FLAO</name>
<dbReference type="Proteomes" id="UP000256919">
    <property type="component" value="Unassembled WGS sequence"/>
</dbReference>
<dbReference type="SUPFAM" id="SSF49899">
    <property type="entry name" value="Concanavalin A-like lectins/glucanases"/>
    <property type="match status" value="1"/>
</dbReference>
<evidence type="ECO:0000256" key="3">
    <source>
        <dbReference type="SAM" id="SignalP"/>
    </source>
</evidence>
<accession>A0A3D9N0D3</accession>
<dbReference type="InterPro" id="IPR013320">
    <property type="entry name" value="ConA-like_dom_sf"/>
</dbReference>
<dbReference type="EMBL" id="QREI01000003">
    <property type="protein sequence ID" value="REE24986.1"/>
    <property type="molecule type" value="Genomic_DNA"/>
</dbReference>
<dbReference type="RefSeq" id="WP_115809388.1">
    <property type="nucleotide sequence ID" value="NZ_QREI01000003.1"/>
</dbReference>
<dbReference type="OrthoDB" id="2582440at2"/>
<dbReference type="InterPro" id="IPR026444">
    <property type="entry name" value="Secre_tail"/>
</dbReference>
<dbReference type="GO" id="GO:0005975">
    <property type="term" value="P:carbohydrate metabolic process"/>
    <property type="evidence" value="ECO:0007669"/>
    <property type="project" value="UniProtKB-ARBA"/>
</dbReference>
<proteinExistence type="predicted"/>
<sequence>MKRITSFFYLLGLVVISSYAQQLDGAKKLNSKTIDQSDLSQLEGYNYNVSSIQNLKNTNTFLSSSTRTSRFSNYPDMLIISLADDFTANTTSFNNLASTIHNSFIWGNNGASLNPRSLPVSVNLSSETPSELTTNVSYTAIQRTWKIVKQGELIPKLNIKIPQEAINNASTLGSYYMLISNSNTFESNVDFRILNLDDNGYLETDYNFNNSSYITFGFSPQIAEERAIYFNGTDSYIDMQNTLDLNPSGFTISAWIKSETSNTGHVSILSKRDIAFTEGYDLTLTDTNKINIKWKNEHSQSLTSFTSIPNNKWHHIAVTYDGSQVSIFIDGVLDNTAEKTAPTATNESFHIAAAGKRLPIQHFKGHIDEVQIWNTSLTEDQLRYIMNQEITNDSGQVIGKALPISVSKNEINTIPWSDLAAYYPMSNFTYKNTIDASGNNNNGYLKHLLTVDKETAPLPYTSKQDGDWLADTSWLNGHLQNVPGSKSIVNPEETIDWNIVRTSHRLTMDNTYLPTQKNNNRTLLGLFVDANELTLAGDTEFYLGNGLTITHHLGLTGTIDLEGESQLIQTLGSDLEVIANGKIERDQQGTADTYTYNYWSSPVRRINSEVENFRVMDVLKDGTNPNAPADIQFLSSGYNGAATHPIKIADYWIWKYTNLPSNNYSAWQHIRRTGTILPGEGFTMKGPGTGSVSSPQNYVFSGKPNNGDIDLPLLSNSDYLVGNPYPSAIDALQFIKDNGPDATPDGSPLISGTLYFWNHWGGGTHAAQDYDGGYATYNFSGSVAAAYKGSNLSTLESDGEPTKAPQRHIPVGQGFFVIGQNTGTINFNNGQRTFKKEGNASIFMRNSNSSTTETNETIQTEDQRMKFRIGFNSVNTIRRQLLLTIDENASSGVDWAYDGEINETQIDDMFWLINDEAYIIQASNESGISATYPLGIKTKTDGINSILIDALENVPDAMNVYLHDNELGIYHDLRTGSYDIFLIKGDYLNRFEITFGTQDDVLGIDDYTINPIDVLYSNAIKKIVVVNPNQIDVKMIGVYNMLGQSVYNINTVEPQKYSEYNIKILSTGTYVVKLQTTSGFTTTKKFIVD</sequence>
<feature type="chain" id="PRO_5017587504" evidence="3">
    <location>
        <begin position="21"/>
        <end position="1089"/>
    </location>
</feature>
<evidence type="ECO:0000256" key="1">
    <source>
        <dbReference type="ARBA" id="ARBA00022729"/>
    </source>
</evidence>
<dbReference type="SMART" id="SM00560">
    <property type="entry name" value="LamGL"/>
    <property type="match status" value="1"/>
</dbReference>